<dbReference type="Gene3D" id="3.60.21.10">
    <property type="match status" value="1"/>
</dbReference>
<keyword evidence="13" id="KW-1185">Reference proteome</keyword>
<evidence type="ECO:0000259" key="11">
    <source>
        <dbReference type="Pfam" id="PF00149"/>
    </source>
</evidence>
<evidence type="ECO:0000256" key="8">
    <source>
        <dbReference type="ARBA" id="ARBA00023157"/>
    </source>
</evidence>
<evidence type="ECO:0000256" key="4">
    <source>
        <dbReference type="ARBA" id="ARBA00022487"/>
    </source>
</evidence>
<reference evidence="12 13" key="1">
    <citation type="submission" date="2024-02" db="EMBL/GenBank/DDBJ databases">
        <title>De novo assembly and annotation of 12 fungi associated with fruit tree decline syndrome in Ontario, Canada.</title>
        <authorList>
            <person name="Sulman M."/>
            <person name="Ellouze W."/>
            <person name="Ilyukhin E."/>
        </authorList>
    </citation>
    <scope>NUCLEOTIDE SEQUENCE [LARGE SCALE GENOMIC DNA]</scope>
    <source>
        <strain evidence="12 13">M97-236</strain>
    </source>
</reference>
<dbReference type="PROSITE" id="PS00155">
    <property type="entry name" value="CUTINASE_1"/>
    <property type="match status" value="1"/>
</dbReference>
<feature type="domain" description="Calcineurin-like phosphoesterase" evidence="11">
    <location>
        <begin position="8"/>
        <end position="169"/>
    </location>
</feature>
<evidence type="ECO:0000313" key="13">
    <source>
        <dbReference type="Proteomes" id="UP001521222"/>
    </source>
</evidence>
<evidence type="ECO:0000256" key="10">
    <source>
        <dbReference type="RuleBase" id="RU361263"/>
    </source>
</evidence>
<comment type="subcellular location">
    <subcellularLocation>
        <location evidence="1 10">Secreted</location>
    </subcellularLocation>
</comment>
<proteinExistence type="inferred from homology"/>
<dbReference type="Pfam" id="PF00149">
    <property type="entry name" value="Metallophos"/>
    <property type="match status" value="1"/>
</dbReference>
<keyword evidence="6" id="KW-0732">Signal</keyword>
<keyword evidence="4 10" id="KW-0719">Serine esterase</keyword>
<dbReference type="SUPFAM" id="SSF56300">
    <property type="entry name" value="Metallo-dependent phosphatases"/>
    <property type="match status" value="1"/>
</dbReference>
<dbReference type="InterPro" id="IPR029058">
    <property type="entry name" value="AB_hydrolase_fold"/>
</dbReference>
<dbReference type="Pfam" id="PF01083">
    <property type="entry name" value="Cutinase"/>
    <property type="match status" value="2"/>
</dbReference>
<evidence type="ECO:0000256" key="6">
    <source>
        <dbReference type="ARBA" id="ARBA00022729"/>
    </source>
</evidence>
<comment type="caution">
    <text evidence="12">The sequence shown here is derived from an EMBL/GenBank/DDBJ whole genome shotgun (WGS) entry which is preliminary data.</text>
</comment>
<dbReference type="InterPro" id="IPR004843">
    <property type="entry name" value="Calcineurin-like_PHP"/>
</dbReference>
<dbReference type="InterPro" id="IPR029052">
    <property type="entry name" value="Metallo-depent_PP-like"/>
</dbReference>
<evidence type="ECO:0000256" key="7">
    <source>
        <dbReference type="ARBA" id="ARBA00022801"/>
    </source>
</evidence>
<gene>
    <name evidence="12" type="ORF">SLS59_008707</name>
</gene>
<dbReference type="PANTHER" id="PTHR48250:SF2">
    <property type="entry name" value="CUTINASE"/>
    <property type="match status" value="1"/>
</dbReference>
<dbReference type="SUPFAM" id="SSF53474">
    <property type="entry name" value="alpha/beta-Hydrolases"/>
    <property type="match status" value="1"/>
</dbReference>
<comment type="function">
    <text evidence="10">Catalyzes the hydrolysis of complex carboxylic polyesters found in the cell wall of plants. Degrades cutin, a macromolecule that forms the structure of the plant cuticle.</text>
</comment>
<organism evidence="12 13">
    <name type="scientific">Nothophoma quercina</name>
    <dbReference type="NCBI Taxonomy" id="749835"/>
    <lineage>
        <taxon>Eukaryota</taxon>
        <taxon>Fungi</taxon>
        <taxon>Dikarya</taxon>
        <taxon>Ascomycota</taxon>
        <taxon>Pezizomycotina</taxon>
        <taxon>Dothideomycetes</taxon>
        <taxon>Pleosporomycetidae</taxon>
        <taxon>Pleosporales</taxon>
        <taxon>Pleosporineae</taxon>
        <taxon>Didymellaceae</taxon>
        <taxon>Nothophoma</taxon>
    </lineage>
</organism>
<comment type="similarity">
    <text evidence="2 10">Belongs to the cutinase family.</text>
</comment>
<dbReference type="InterPro" id="IPR011150">
    <property type="entry name" value="Cutinase_monf"/>
</dbReference>
<evidence type="ECO:0000313" key="12">
    <source>
        <dbReference type="EMBL" id="KAL1594657.1"/>
    </source>
</evidence>
<dbReference type="EC" id="3.1.1.74" evidence="3 10"/>
<evidence type="ECO:0000256" key="2">
    <source>
        <dbReference type="ARBA" id="ARBA00007534"/>
    </source>
</evidence>
<dbReference type="InterPro" id="IPR000675">
    <property type="entry name" value="Cutinase/axe"/>
</dbReference>
<keyword evidence="8" id="KW-1015">Disulfide bond</keyword>
<evidence type="ECO:0000256" key="9">
    <source>
        <dbReference type="ARBA" id="ARBA00034045"/>
    </source>
</evidence>
<dbReference type="InterPro" id="IPR043580">
    <property type="entry name" value="CUTINASE_1"/>
</dbReference>
<dbReference type="PANTHER" id="PTHR48250">
    <property type="entry name" value="CUTINASE 2-RELATED"/>
    <property type="match status" value="1"/>
</dbReference>
<name>A0ABR3QS85_9PLEO</name>
<evidence type="ECO:0000256" key="1">
    <source>
        <dbReference type="ARBA" id="ARBA00004613"/>
    </source>
</evidence>
<evidence type="ECO:0000256" key="3">
    <source>
        <dbReference type="ARBA" id="ARBA00013095"/>
    </source>
</evidence>
<keyword evidence="7 10" id="KW-0378">Hydrolase</keyword>
<keyword evidence="5 10" id="KW-0964">Secreted</keyword>
<sequence length="485" mass="51888">MPSIIVILTISDTHNEWPYSPSSPAPKSDVFIHCGDLTQYGGLPSLKRAIDNIICIDAELKLVIAGNHDVDLDPAWLAEFAEDEDDIETGAKCLALMKSQQEHGIHYLDEGTHNFTLKDGRSFTVYASPYTPKFGEFAFLYGQEEDRFNKGGNVVPEGVDVVVSHGPPAFPSSDTYKLDLSKRREHSARTSIRSLPTYDLIALHRSIINLSLKMKVQAFLPFTAVLGAALAAPAPVAQEEGVSFPVTDVIDTGLTIKEYAEQLEAGNVPEKITSATLSKRQYTTDTYNQLTDGTACRAVTVIYARGTTQEGNVGSADSEGPTFFNALASRLGGTSRLAIQGVTYPADIFGFLAGGDANGATTMFNLINTVSTSMCVVKPYLTSLQAISKCPSTKIVVSGYSQGAQLVHTATQRLTAAAAARVSAVVTFGDADRDESFGSVASSKVLIICHEGDNICDNGIIITAEHRNYEIDAPTAAAFVASKVA</sequence>
<evidence type="ECO:0000256" key="5">
    <source>
        <dbReference type="ARBA" id="ARBA00022525"/>
    </source>
</evidence>
<dbReference type="EMBL" id="JAKIXB020000035">
    <property type="protein sequence ID" value="KAL1594657.1"/>
    <property type="molecule type" value="Genomic_DNA"/>
</dbReference>
<dbReference type="Proteomes" id="UP001521222">
    <property type="component" value="Unassembled WGS sequence"/>
</dbReference>
<protein>
    <recommendedName>
        <fullName evidence="3 10">Cutinase</fullName>
        <ecNumber evidence="3 10">3.1.1.74</ecNumber>
    </recommendedName>
</protein>
<accession>A0ABR3QS85</accession>
<dbReference type="Gene3D" id="3.40.50.1820">
    <property type="entry name" value="alpha/beta hydrolase"/>
    <property type="match status" value="1"/>
</dbReference>
<comment type="catalytic activity">
    <reaction evidence="9 10">
        <text>cutin + H2O = cutin monomers.</text>
        <dbReference type="EC" id="3.1.1.74"/>
    </reaction>
</comment>
<dbReference type="SMART" id="SM01110">
    <property type="entry name" value="Cutinase"/>
    <property type="match status" value="1"/>
</dbReference>